<dbReference type="EMBL" id="CP000878">
    <property type="protein sequence ID" value="ABX08899.1"/>
    <property type="molecule type" value="Genomic_DNA"/>
</dbReference>
<dbReference type="STRING" id="93059.P9211_09681"/>
<dbReference type="SUPFAM" id="SSF144010">
    <property type="entry name" value="CofE-like"/>
    <property type="match status" value="1"/>
</dbReference>
<dbReference type="eggNOG" id="COG4071">
    <property type="taxonomic scope" value="Bacteria"/>
</dbReference>
<proteinExistence type="predicted"/>
<dbReference type="AlphaFoldDB" id="A9BAN7"/>
<gene>
    <name evidence="1" type="ordered locus">P9211_09681</name>
</gene>
<dbReference type="Proteomes" id="UP000000788">
    <property type="component" value="Chromosome"/>
</dbReference>
<evidence type="ECO:0000313" key="2">
    <source>
        <dbReference type="Proteomes" id="UP000000788"/>
    </source>
</evidence>
<dbReference type="RefSeq" id="WP_012195520.1">
    <property type="nucleotide sequence ID" value="NC_009976.1"/>
</dbReference>
<name>A9BAN7_PROM4</name>
<protein>
    <recommendedName>
        <fullName evidence="3">ABC-type sugar transport system</fullName>
    </recommendedName>
</protein>
<keyword evidence="2" id="KW-1185">Reference proteome</keyword>
<evidence type="ECO:0000313" key="1">
    <source>
        <dbReference type="EMBL" id="ABX08899.1"/>
    </source>
</evidence>
<dbReference type="KEGG" id="pmj:P9211_09681"/>
<reference evidence="1 2" key="1">
    <citation type="journal article" date="2007" name="PLoS Genet.">
        <title>Patterns and implications of gene gain and loss in the evolution of Prochlorococcus.</title>
        <authorList>
            <person name="Kettler G.C."/>
            <person name="Martiny A.C."/>
            <person name="Huang K."/>
            <person name="Zucker J."/>
            <person name="Coleman M.L."/>
            <person name="Rodrigue S."/>
            <person name="Chen F."/>
            <person name="Lapidus A."/>
            <person name="Ferriera S."/>
            <person name="Johnson J."/>
            <person name="Steglich C."/>
            <person name="Church G.M."/>
            <person name="Richardson P."/>
            <person name="Chisholm S.W."/>
        </authorList>
    </citation>
    <scope>NUCLEOTIDE SEQUENCE [LARGE SCALE GENOMIC DNA]</scope>
    <source>
        <strain evidence="2">MIT 9211</strain>
    </source>
</reference>
<accession>A9BAN7</accession>
<sequence length="384" mass="42999">MPLILSLLVFFLFLEINHNFRKKSNLKITPITYNVIHASNNIFISGTLLIENKYKRIELMIPEISLKLSLYGEKDLSALTKEIKIIPKHNDMNNRSDYNWKAYIVKSNSSTEVDFTLNITDPSFADLTSHVSLAWVDVFWIDYGPSGRNANRSGFSLAITKPTLTKNTEKSFIANRYSRILPVKTHILGVLDDPIEVIKTYTKNIVNPSDIIIIGETPLSITQGNYFHPATIEPSNLAKILCRFFHPTSSLATACGMQSLINEVGPSRVTFAWIIGALLKLFRIKGYFYNLAGKQARLIDDITGTTPPYDQTIVLGPNQPQRFCDEAYKKLGINIAVVDANDLGRVKVLASSNKKLNPLLEKALISNPAGNGDEKTPILILRPY</sequence>
<dbReference type="HOGENOM" id="CLU_709652_0_0_3"/>
<dbReference type="OrthoDB" id="9763290at2"/>
<organism evidence="1 2">
    <name type="scientific">Prochlorococcus marinus (strain MIT 9211)</name>
    <dbReference type="NCBI Taxonomy" id="93059"/>
    <lineage>
        <taxon>Bacteria</taxon>
        <taxon>Bacillati</taxon>
        <taxon>Cyanobacteriota</taxon>
        <taxon>Cyanophyceae</taxon>
        <taxon>Synechococcales</taxon>
        <taxon>Prochlorococcaceae</taxon>
        <taxon>Prochlorococcus</taxon>
    </lineage>
</organism>
<evidence type="ECO:0008006" key="3">
    <source>
        <dbReference type="Google" id="ProtNLM"/>
    </source>
</evidence>